<dbReference type="RefSeq" id="WP_184304782.1">
    <property type="nucleotide sequence ID" value="NZ_JACHLP010000016.1"/>
</dbReference>
<dbReference type="UniPathway" id="UPA00232"/>
<evidence type="ECO:0000256" key="6">
    <source>
        <dbReference type="ARBA" id="ARBA00023002"/>
    </source>
</evidence>
<keyword evidence="5" id="KW-0274">FAD</keyword>
<evidence type="ECO:0000256" key="5">
    <source>
        <dbReference type="ARBA" id="ARBA00022827"/>
    </source>
</evidence>
<keyword evidence="6" id="KW-0560">Oxidoreductase</keyword>
<dbReference type="GO" id="GO:0004497">
    <property type="term" value="F:monooxygenase activity"/>
    <property type="evidence" value="ECO:0007669"/>
    <property type="project" value="UniProtKB-KW"/>
</dbReference>
<dbReference type="GO" id="GO:0071949">
    <property type="term" value="F:FAD binding"/>
    <property type="evidence" value="ECO:0007669"/>
    <property type="project" value="InterPro"/>
</dbReference>
<dbReference type="GO" id="GO:0006744">
    <property type="term" value="P:ubiquinone biosynthetic process"/>
    <property type="evidence" value="ECO:0007669"/>
    <property type="project" value="UniProtKB-UniPathway"/>
</dbReference>
<evidence type="ECO:0000313" key="10">
    <source>
        <dbReference type="Proteomes" id="UP000562027"/>
    </source>
</evidence>
<evidence type="ECO:0000256" key="7">
    <source>
        <dbReference type="ARBA" id="ARBA00023033"/>
    </source>
</evidence>
<keyword evidence="9" id="KW-0830">Ubiquinone</keyword>
<reference evidence="9 10" key="1">
    <citation type="submission" date="2020-08" db="EMBL/GenBank/DDBJ databases">
        <title>Functional genomics of gut bacteria from endangered species of beetles.</title>
        <authorList>
            <person name="Carlos-Shanley C."/>
        </authorList>
    </citation>
    <scope>NUCLEOTIDE SEQUENCE [LARGE SCALE GENOMIC DNA]</scope>
    <source>
        <strain evidence="9 10">S00239</strain>
    </source>
</reference>
<evidence type="ECO:0000256" key="4">
    <source>
        <dbReference type="ARBA" id="ARBA00022630"/>
    </source>
</evidence>
<comment type="cofactor">
    <cofactor evidence="1">
        <name>FAD</name>
        <dbReference type="ChEBI" id="CHEBI:57692"/>
    </cofactor>
</comment>
<comment type="pathway">
    <text evidence="2">Cofactor biosynthesis; ubiquinone biosynthesis.</text>
</comment>
<organism evidence="9 10">
    <name type="scientific">Roseateles oligotrophus</name>
    <dbReference type="NCBI Taxonomy" id="1769250"/>
    <lineage>
        <taxon>Bacteria</taxon>
        <taxon>Pseudomonadati</taxon>
        <taxon>Pseudomonadota</taxon>
        <taxon>Betaproteobacteria</taxon>
        <taxon>Burkholderiales</taxon>
        <taxon>Sphaerotilaceae</taxon>
        <taxon>Roseateles</taxon>
    </lineage>
</organism>
<feature type="domain" description="FAD-binding" evidence="8">
    <location>
        <begin position="4"/>
        <end position="72"/>
    </location>
</feature>
<dbReference type="InterPro" id="IPR018168">
    <property type="entry name" value="Ubi_Hdrlase_CS"/>
</dbReference>
<dbReference type="AlphaFoldDB" id="A0A840LHV8"/>
<dbReference type="PANTHER" id="PTHR43876:SF7">
    <property type="entry name" value="UBIQUINONE BIOSYNTHESIS MONOOXYGENASE COQ6, MITOCHONDRIAL"/>
    <property type="match status" value="1"/>
</dbReference>
<dbReference type="NCBIfam" id="TIGR01988">
    <property type="entry name" value="Ubi-OHases"/>
    <property type="match status" value="1"/>
</dbReference>
<keyword evidence="7" id="KW-0503">Monooxygenase</keyword>
<dbReference type="PROSITE" id="PS01304">
    <property type="entry name" value="UBIH"/>
    <property type="match status" value="1"/>
</dbReference>
<keyword evidence="10" id="KW-1185">Reference proteome</keyword>
<name>A0A840LHV8_9BURK</name>
<evidence type="ECO:0000256" key="3">
    <source>
        <dbReference type="ARBA" id="ARBA00005349"/>
    </source>
</evidence>
<dbReference type="InterPro" id="IPR002938">
    <property type="entry name" value="FAD-bd"/>
</dbReference>
<dbReference type="Pfam" id="PF01494">
    <property type="entry name" value="FAD_binding_3"/>
    <property type="match status" value="2"/>
</dbReference>
<dbReference type="PANTHER" id="PTHR43876">
    <property type="entry name" value="UBIQUINONE BIOSYNTHESIS MONOOXYGENASE COQ6, MITOCHONDRIAL"/>
    <property type="match status" value="1"/>
</dbReference>
<comment type="similarity">
    <text evidence="3">Belongs to the UbiH/COQ6 family.</text>
</comment>
<evidence type="ECO:0000256" key="2">
    <source>
        <dbReference type="ARBA" id="ARBA00004749"/>
    </source>
</evidence>
<dbReference type="Proteomes" id="UP000562027">
    <property type="component" value="Unassembled WGS sequence"/>
</dbReference>
<evidence type="ECO:0000259" key="8">
    <source>
        <dbReference type="Pfam" id="PF01494"/>
    </source>
</evidence>
<evidence type="ECO:0000313" key="9">
    <source>
        <dbReference type="EMBL" id="MBB4846193.1"/>
    </source>
</evidence>
<dbReference type="InterPro" id="IPR010971">
    <property type="entry name" value="UbiH/COQ6"/>
</dbReference>
<accession>A0A840LHV8</accession>
<evidence type="ECO:0000256" key="1">
    <source>
        <dbReference type="ARBA" id="ARBA00001974"/>
    </source>
</evidence>
<keyword evidence="4" id="KW-0285">Flavoprotein</keyword>
<dbReference type="EMBL" id="JACHLP010000016">
    <property type="protein sequence ID" value="MBB4846193.1"/>
    <property type="molecule type" value="Genomic_DNA"/>
</dbReference>
<comment type="caution">
    <text evidence="9">The sequence shown here is derived from an EMBL/GenBank/DDBJ whole genome shotgun (WGS) entry which is preliminary data.</text>
</comment>
<dbReference type="GO" id="GO:0016705">
    <property type="term" value="F:oxidoreductase activity, acting on paired donors, with incorporation or reduction of molecular oxygen"/>
    <property type="evidence" value="ECO:0007669"/>
    <property type="project" value="InterPro"/>
</dbReference>
<dbReference type="SUPFAM" id="SSF51905">
    <property type="entry name" value="FAD/NAD(P)-binding domain"/>
    <property type="match status" value="1"/>
</dbReference>
<dbReference type="Gene3D" id="3.50.50.60">
    <property type="entry name" value="FAD/NAD(P)-binding domain"/>
    <property type="match status" value="2"/>
</dbReference>
<proteinExistence type="inferred from homology"/>
<gene>
    <name evidence="9" type="ORF">HNP55_004747</name>
</gene>
<dbReference type="PRINTS" id="PR00420">
    <property type="entry name" value="RNGMNOXGNASE"/>
</dbReference>
<protein>
    <submittedName>
        <fullName evidence="9">Ubiquinone biosynthesis UbiH/UbiF/VisC/COQ6 family hydroxylase</fullName>
    </submittedName>
</protein>
<sequence length="370" mass="39415">MQSYEVLVRGSGCVGRSLALALGAKGLRVALLASAEPSQAQREDVRSYALNAASLRLLRELKVWDSLPADAITPVYDMKIRGDAAGALLEFSSWQQGVAELAFIVDAAALEQQLAQALRFAPHVQLVDAAVPAALSVLCEGRDSALRGELGVKFEKHSYGHRAIAARLATDRPHQGVAHQWFRSPDILALLPIAKPEPGASFGLVWSLPEARATELLAAGAAEFEQALNDASQGEAGRLRLASGLSSWPLALARAEPLIGPGWALAGDAAHLVHPLAGQGLNLGLADVAALTTVIAERESWRSLGDEKLLRRYVRARQLDTWAMGELTDGLLKMFASDAAALRTLRNTGMGALNSLAPLKRWLTQRALGA</sequence>
<dbReference type="Gene3D" id="3.30.9.10">
    <property type="entry name" value="D-Amino Acid Oxidase, subunit A, domain 2"/>
    <property type="match status" value="1"/>
</dbReference>
<feature type="domain" description="FAD-binding" evidence="8">
    <location>
        <begin position="130"/>
        <end position="324"/>
    </location>
</feature>
<dbReference type="InterPro" id="IPR051205">
    <property type="entry name" value="UbiH/COQ6_monooxygenase"/>
</dbReference>
<dbReference type="InterPro" id="IPR036188">
    <property type="entry name" value="FAD/NAD-bd_sf"/>
</dbReference>